<gene>
    <name evidence="7" type="ORF">HHU12_09995</name>
</gene>
<dbReference type="GO" id="GO:0016020">
    <property type="term" value="C:membrane"/>
    <property type="evidence" value="ECO:0007669"/>
    <property type="project" value="UniProtKB-SubCell"/>
</dbReference>
<dbReference type="Pfam" id="PF03741">
    <property type="entry name" value="TerC"/>
    <property type="match status" value="1"/>
</dbReference>
<reference evidence="7 8" key="1">
    <citation type="submission" date="2020-04" db="EMBL/GenBank/DDBJ databases">
        <title>Flammeovirga sp. SR4, a novel species isolated from seawater.</title>
        <authorList>
            <person name="Wang X."/>
        </authorList>
    </citation>
    <scope>NUCLEOTIDE SEQUENCE [LARGE SCALE GENOMIC DNA]</scope>
    <source>
        <strain evidence="7 8">ATCC 23126</strain>
    </source>
</reference>
<protein>
    <submittedName>
        <fullName evidence="7">TerC family protein</fullName>
    </submittedName>
</protein>
<dbReference type="PANTHER" id="PTHR30238">
    <property type="entry name" value="MEMBRANE BOUND PREDICTED REDOX MODULATOR"/>
    <property type="match status" value="1"/>
</dbReference>
<proteinExistence type="inferred from homology"/>
<dbReference type="RefSeq" id="WP_169656598.1">
    <property type="nucleotide sequence ID" value="NZ_JABANE010000022.1"/>
</dbReference>
<feature type="transmembrane region" description="Helical" evidence="6">
    <location>
        <begin position="48"/>
        <end position="69"/>
    </location>
</feature>
<name>A0A7X9P2E3_9BACT</name>
<dbReference type="InterPro" id="IPR005496">
    <property type="entry name" value="Integral_membrane_TerC"/>
</dbReference>
<evidence type="ECO:0000256" key="1">
    <source>
        <dbReference type="ARBA" id="ARBA00004141"/>
    </source>
</evidence>
<feature type="transmembrane region" description="Helical" evidence="6">
    <location>
        <begin position="191"/>
        <end position="213"/>
    </location>
</feature>
<dbReference type="Proteomes" id="UP000576082">
    <property type="component" value="Unassembled WGS sequence"/>
</dbReference>
<evidence type="ECO:0000256" key="5">
    <source>
        <dbReference type="ARBA" id="ARBA00023136"/>
    </source>
</evidence>
<comment type="caution">
    <text evidence="7">The sequence shown here is derived from an EMBL/GenBank/DDBJ whole genome shotgun (WGS) entry which is preliminary data.</text>
</comment>
<accession>A0A7X9P2E3</accession>
<keyword evidence="8" id="KW-1185">Reference proteome</keyword>
<keyword evidence="5 6" id="KW-0472">Membrane</keyword>
<evidence type="ECO:0000256" key="4">
    <source>
        <dbReference type="ARBA" id="ARBA00022989"/>
    </source>
</evidence>
<comment type="similarity">
    <text evidence="2">Belongs to the TerC family.</text>
</comment>
<evidence type="ECO:0000313" key="7">
    <source>
        <dbReference type="EMBL" id="NME68291.1"/>
    </source>
</evidence>
<keyword evidence="3 6" id="KW-0812">Transmembrane</keyword>
<evidence type="ECO:0000256" key="2">
    <source>
        <dbReference type="ARBA" id="ARBA00007511"/>
    </source>
</evidence>
<organism evidence="7 8">
    <name type="scientific">Flammeovirga aprica JL-4</name>
    <dbReference type="NCBI Taxonomy" id="694437"/>
    <lineage>
        <taxon>Bacteria</taxon>
        <taxon>Pseudomonadati</taxon>
        <taxon>Bacteroidota</taxon>
        <taxon>Cytophagia</taxon>
        <taxon>Cytophagales</taxon>
        <taxon>Flammeovirgaceae</taxon>
        <taxon>Flammeovirga</taxon>
    </lineage>
</organism>
<feature type="transmembrane region" description="Helical" evidence="6">
    <location>
        <begin position="132"/>
        <end position="155"/>
    </location>
</feature>
<comment type="subcellular location">
    <subcellularLocation>
        <location evidence="1">Membrane</location>
        <topology evidence="1">Multi-pass membrane protein</topology>
    </subcellularLocation>
</comment>
<evidence type="ECO:0000256" key="6">
    <source>
        <dbReference type="SAM" id="Phobius"/>
    </source>
</evidence>
<dbReference type="AlphaFoldDB" id="A0A7X9P2E3"/>
<feature type="transmembrane region" description="Helical" evidence="6">
    <location>
        <begin position="219"/>
        <end position="236"/>
    </location>
</feature>
<evidence type="ECO:0000313" key="8">
    <source>
        <dbReference type="Proteomes" id="UP000576082"/>
    </source>
</evidence>
<dbReference type="EMBL" id="JABANE010000022">
    <property type="protein sequence ID" value="NME68291.1"/>
    <property type="molecule type" value="Genomic_DNA"/>
</dbReference>
<evidence type="ECO:0000256" key="3">
    <source>
        <dbReference type="ARBA" id="ARBA00022692"/>
    </source>
</evidence>
<keyword evidence="4 6" id="KW-1133">Transmembrane helix</keyword>
<sequence>MEALFTTAGLISLVTLTLLEIVLGIDNIIFISIVSGKLPPEQQDKARSLGIMMALVVRIGLLFSISWLVGLEDPLITIPFLDLIGVDGALSGRDLILLGGGLFLIAKTTSEIHVHVEGEDEEEMQVKKVKSFWSGVVQIVLIDIVFSFDSILTAVGLVKELPIMIAAVIISLCVMLFFSKKIANFVDTNPTIKMLALSFLVMIGFLLVIEAFGVHVPKGYVYFAMAFAFGVELLNIRSRKKNPKVSNTEEESVSA</sequence>
<feature type="transmembrane region" description="Helical" evidence="6">
    <location>
        <begin position="161"/>
        <end position="179"/>
    </location>
</feature>
<dbReference type="PANTHER" id="PTHR30238:SF4">
    <property type="entry name" value="SLL1022 PROTEIN"/>
    <property type="match status" value="1"/>
</dbReference>